<dbReference type="EMBL" id="FWZX01000049">
    <property type="protein sequence ID" value="SMF83334.1"/>
    <property type="molecule type" value="Genomic_DNA"/>
</dbReference>
<feature type="signal peptide" evidence="1">
    <location>
        <begin position="1"/>
        <end position="25"/>
    </location>
</feature>
<protein>
    <submittedName>
        <fullName evidence="2">Uncharacterized protein</fullName>
    </submittedName>
</protein>
<evidence type="ECO:0000256" key="1">
    <source>
        <dbReference type="SAM" id="SignalP"/>
    </source>
</evidence>
<evidence type="ECO:0000313" key="2">
    <source>
        <dbReference type="EMBL" id="SMF83334.1"/>
    </source>
</evidence>
<name>A0A1Y6CRI4_9PROT</name>
<keyword evidence="1" id="KW-0732">Signal</keyword>
<accession>A0A1Y6CRI4</accession>
<organism evidence="2 3">
    <name type="scientific">Tistlia consotensis USBA 355</name>
    <dbReference type="NCBI Taxonomy" id="560819"/>
    <lineage>
        <taxon>Bacteria</taxon>
        <taxon>Pseudomonadati</taxon>
        <taxon>Pseudomonadota</taxon>
        <taxon>Alphaproteobacteria</taxon>
        <taxon>Rhodospirillales</taxon>
        <taxon>Rhodovibrionaceae</taxon>
        <taxon>Tistlia</taxon>
    </lineage>
</organism>
<evidence type="ECO:0000313" key="3">
    <source>
        <dbReference type="Proteomes" id="UP000192917"/>
    </source>
</evidence>
<keyword evidence="3" id="KW-1185">Reference proteome</keyword>
<dbReference type="Proteomes" id="UP000192917">
    <property type="component" value="Unassembled WGS sequence"/>
</dbReference>
<dbReference type="AlphaFoldDB" id="A0A1Y6CRI4"/>
<proteinExistence type="predicted"/>
<feature type="chain" id="PRO_5012554444" evidence="1">
    <location>
        <begin position="26"/>
        <end position="119"/>
    </location>
</feature>
<gene>
    <name evidence="2" type="ORF">SAMN05428998_14918</name>
</gene>
<reference evidence="2 3" key="1">
    <citation type="submission" date="2017-04" db="EMBL/GenBank/DDBJ databases">
        <authorList>
            <person name="Afonso C.L."/>
            <person name="Miller P.J."/>
            <person name="Scott M.A."/>
            <person name="Spackman E."/>
            <person name="Goraichik I."/>
            <person name="Dimitrov K.M."/>
            <person name="Suarez D.L."/>
            <person name="Swayne D.E."/>
        </authorList>
    </citation>
    <scope>NUCLEOTIDE SEQUENCE [LARGE SCALE GENOMIC DNA]</scope>
    <source>
        <strain evidence="2 3">USBA 355</strain>
    </source>
</reference>
<sequence length="119" mass="12917">MAVRFALLALLAVVAAALAALPVRAQSTGTTPPPWYAQPPACTAEREGQLFCQVQVLCECRHFRASLMDGTKAGYRWDCGPLRPRCGEAVQPKDPTTNPYQGPYPGILQYSPNILNNSN</sequence>
<dbReference type="RefSeq" id="WP_085127112.1">
    <property type="nucleotide sequence ID" value="NZ_FWZX01000049.1"/>
</dbReference>